<dbReference type="EMBL" id="JASOGN010000439">
    <property type="protein sequence ID" value="MDK6503897.1"/>
    <property type="molecule type" value="Genomic_DNA"/>
</dbReference>
<dbReference type="PANTHER" id="PTHR43095">
    <property type="entry name" value="SUGAR KINASE"/>
    <property type="match status" value="1"/>
</dbReference>
<evidence type="ECO:0000313" key="5">
    <source>
        <dbReference type="Proteomes" id="UP001230300"/>
    </source>
</evidence>
<reference evidence="4" key="1">
    <citation type="submission" date="2023-05" db="EMBL/GenBank/DDBJ databases">
        <title>Cataloging the Phylogenetic Diversity of Human Bladder Bacteria.</title>
        <authorList>
            <person name="Du J."/>
        </authorList>
    </citation>
    <scope>NUCLEOTIDE SEQUENCE</scope>
    <source>
        <strain evidence="4">UMB9226</strain>
    </source>
</reference>
<dbReference type="InterPro" id="IPR050406">
    <property type="entry name" value="FGGY_Carb_Kinase"/>
</dbReference>
<keyword evidence="2" id="KW-0808">Transferase</keyword>
<dbReference type="PANTHER" id="PTHR43095:SF6">
    <property type="entry name" value="XYLULOSE KINASE"/>
    <property type="match status" value="1"/>
</dbReference>
<protein>
    <submittedName>
        <fullName evidence="4">Xylulokinase</fullName>
    </submittedName>
</protein>
<dbReference type="Proteomes" id="UP001230300">
    <property type="component" value="Unassembled WGS sequence"/>
</dbReference>
<accession>A0AAW6XLY9</accession>
<evidence type="ECO:0000313" key="4">
    <source>
        <dbReference type="EMBL" id="MDK6503897.1"/>
    </source>
</evidence>
<feature type="non-terminal residue" evidence="4">
    <location>
        <position position="1"/>
    </location>
</feature>
<gene>
    <name evidence="4" type="ORF">QP235_12160</name>
</gene>
<name>A0AAW6XLY9_9LACO</name>
<proteinExistence type="inferred from homology"/>
<dbReference type="Gene3D" id="3.30.420.40">
    <property type="match status" value="1"/>
</dbReference>
<feature type="non-terminal residue" evidence="4">
    <location>
        <position position="78"/>
    </location>
</feature>
<comment type="similarity">
    <text evidence="1">Belongs to the FGGY kinase family.</text>
</comment>
<dbReference type="AlphaFoldDB" id="A0AAW6XLY9"/>
<evidence type="ECO:0000256" key="2">
    <source>
        <dbReference type="ARBA" id="ARBA00022679"/>
    </source>
</evidence>
<dbReference type="SUPFAM" id="SSF53067">
    <property type="entry name" value="Actin-like ATPase domain"/>
    <property type="match status" value="1"/>
</dbReference>
<dbReference type="GO" id="GO:0016301">
    <property type="term" value="F:kinase activity"/>
    <property type="evidence" value="ECO:0007669"/>
    <property type="project" value="UniProtKB-KW"/>
</dbReference>
<dbReference type="InterPro" id="IPR043129">
    <property type="entry name" value="ATPase_NBD"/>
</dbReference>
<keyword evidence="3" id="KW-0418">Kinase</keyword>
<sequence length="78" mass="7976">PVIAGGGDNAAGAVGVGMVDANQAMLSLGTSGVYFAVIEGFLSKPESAVHSFCHALPQRWHLMSVMLSAASCLDWAAK</sequence>
<comment type="caution">
    <text evidence="4">The sequence shown here is derived from an EMBL/GenBank/DDBJ whole genome shotgun (WGS) entry which is preliminary data.</text>
</comment>
<organism evidence="4 5">
    <name type="scientific">Lactobacillus crispatus</name>
    <dbReference type="NCBI Taxonomy" id="47770"/>
    <lineage>
        <taxon>Bacteria</taxon>
        <taxon>Bacillati</taxon>
        <taxon>Bacillota</taxon>
        <taxon>Bacilli</taxon>
        <taxon>Lactobacillales</taxon>
        <taxon>Lactobacillaceae</taxon>
        <taxon>Lactobacillus</taxon>
    </lineage>
</organism>
<evidence type="ECO:0000256" key="3">
    <source>
        <dbReference type="ARBA" id="ARBA00022777"/>
    </source>
</evidence>
<evidence type="ECO:0000256" key="1">
    <source>
        <dbReference type="ARBA" id="ARBA00009156"/>
    </source>
</evidence>